<sequence length="574" mass="65053">MDTAASTSQPSLHEFEAMRDTIARVLYSGTVEQCLSRMDWEQLYRTALHSQMGAQNVRIFVAVAIDSVLSVERYKDSTRALVVNHVSNPRRQDDRESRLAVLGALLRSDFGRLSGDDRSLCSILLQGRISDILADFGLSYGDIKVMQAATGTLISGSVIPAIIRVAVPFELGDVDFYCGNGNGLNVVRYLTFVGDLSEEADITPNYSDLFGLRRVWTLQSPQGRSINVIETQSDSPLDAILNFHSTPPRGAISWDRFSHYDINRARNGIALVTPSTMHINTTDLARQKRIWEVIHKYTKRGFTFVFDYEPSHECGRHIECPATRRTTVDEGCLHIALPAVPIPHFREHNDFITTWTLTTAGVCRNGVINGQPVHHNLDFREDYGLSRDRTMKSKVDRYSFKDKRGNNYRDREEWAWRLLRMPMARYNGSLIGTISGYIWTYHANPLFRETQAGHYQCATIRCPVGTDQATVELYNRQVGVLKKLIQDDLATEVVLSFLAPGIVEKSWVRQDENGADLIEIMSFRYIEFIIGGDVDVHVSLSKDQYRDSTGTLVKSYNLWLQEHQVLTDKDMGRV</sequence>
<gene>
    <name evidence="1" type="ORF">R3P38DRAFT_3211782</name>
</gene>
<comment type="caution">
    <text evidence="1">The sequence shown here is derived from an EMBL/GenBank/DDBJ whole genome shotgun (WGS) entry which is preliminary data.</text>
</comment>
<evidence type="ECO:0000313" key="1">
    <source>
        <dbReference type="EMBL" id="KAK7008131.1"/>
    </source>
</evidence>
<proteinExistence type="predicted"/>
<protein>
    <submittedName>
        <fullName evidence="1">Uncharacterized protein</fullName>
    </submittedName>
</protein>
<organism evidence="1 2">
    <name type="scientific">Favolaschia claudopus</name>
    <dbReference type="NCBI Taxonomy" id="2862362"/>
    <lineage>
        <taxon>Eukaryota</taxon>
        <taxon>Fungi</taxon>
        <taxon>Dikarya</taxon>
        <taxon>Basidiomycota</taxon>
        <taxon>Agaricomycotina</taxon>
        <taxon>Agaricomycetes</taxon>
        <taxon>Agaricomycetidae</taxon>
        <taxon>Agaricales</taxon>
        <taxon>Marasmiineae</taxon>
        <taxon>Mycenaceae</taxon>
        <taxon>Favolaschia</taxon>
    </lineage>
</organism>
<accession>A0AAW0AGC2</accession>
<dbReference type="AlphaFoldDB" id="A0AAW0AGC2"/>
<dbReference type="EMBL" id="JAWWNJ010000069">
    <property type="protein sequence ID" value="KAK7008131.1"/>
    <property type="molecule type" value="Genomic_DNA"/>
</dbReference>
<keyword evidence="2" id="KW-1185">Reference proteome</keyword>
<dbReference type="Proteomes" id="UP001362999">
    <property type="component" value="Unassembled WGS sequence"/>
</dbReference>
<evidence type="ECO:0000313" key="2">
    <source>
        <dbReference type="Proteomes" id="UP001362999"/>
    </source>
</evidence>
<reference evidence="1 2" key="1">
    <citation type="journal article" date="2024" name="J Genomics">
        <title>Draft genome sequencing and assembly of Favolaschia claudopus CIRM-BRFM 2984 isolated from oak limbs.</title>
        <authorList>
            <person name="Navarro D."/>
            <person name="Drula E."/>
            <person name="Chaduli D."/>
            <person name="Cazenave R."/>
            <person name="Ahrendt S."/>
            <person name="Wang J."/>
            <person name="Lipzen A."/>
            <person name="Daum C."/>
            <person name="Barry K."/>
            <person name="Grigoriev I.V."/>
            <person name="Favel A."/>
            <person name="Rosso M.N."/>
            <person name="Martin F."/>
        </authorList>
    </citation>
    <scope>NUCLEOTIDE SEQUENCE [LARGE SCALE GENOMIC DNA]</scope>
    <source>
        <strain evidence="1 2">CIRM-BRFM 2984</strain>
    </source>
</reference>
<name>A0AAW0AGC2_9AGAR</name>